<dbReference type="SMART" id="SM00460">
    <property type="entry name" value="TGc"/>
    <property type="match status" value="1"/>
</dbReference>
<dbReference type="Gene3D" id="3.10.620.30">
    <property type="match status" value="1"/>
</dbReference>
<dbReference type="PANTHER" id="PTHR33490:SF6">
    <property type="entry name" value="SLL1049 PROTEIN"/>
    <property type="match status" value="1"/>
</dbReference>
<dbReference type="SUPFAM" id="SSF54001">
    <property type="entry name" value="Cysteine proteinases"/>
    <property type="match status" value="1"/>
</dbReference>
<dbReference type="AlphaFoldDB" id="A0A371BJK9"/>
<organism evidence="2 3">
    <name type="scientific">Sphingorhabdus pulchriflava</name>
    <dbReference type="NCBI Taxonomy" id="2292257"/>
    <lineage>
        <taxon>Bacteria</taxon>
        <taxon>Pseudomonadati</taxon>
        <taxon>Pseudomonadota</taxon>
        <taxon>Alphaproteobacteria</taxon>
        <taxon>Sphingomonadales</taxon>
        <taxon>Sphingomonadaceae</taxon>
        <taxon>Sphingorhabdus</taxon>
    </lineage>
</organism>
<dbReference type="RefSeq" id="WP_115549313.1">
    <property type="nucleotide sequence ID" value="NZ_QRGP01000001.1"/>
</dbReference>
<dbReference type="InterPro" id="IPR038765">
    <property type="entry name" value="Papain-like_cys_pep_sf"/>
</dbReference>
<dbReference type="InterPro" id="IPR013589">
    <property type="entry name" value="Bac_transglu_N"/>
</dbReference>
<gene>
    <name evidence="2" type="ORF">DXH95_00905</name>
</gene>
<dbReference type="EMBL" id="QRGP01000001">
    <property type="protein sequence ID" value="RDV07768.1"/>
    <property type="molecule type" value="Genomic_DNA"/>
</dbReference>
<dbReference type="OrthoDB" id="9804023at2"/>
<name>A0A371BJK9_9SPHN</name>
<feature type="domain" description="Transglutaminase-like" evidence="1">
    <location>
        <begin position="159"/>
        <end position="223"/>
    </location>
</feature>
<dbReference type="PANTHER" id="PTHR33490">
    <property type="entry name" value="BLR5614 PROTEIN-RELATED"/>
    <property type="match status" value="1"/>
</dbReference>
<proteinExistence type="predicted"/>
<protein>
    <submittedName>
        <fullName evidence="2">Transglutaminase family protein</fullName>
    </submittedName>
</protein>
<evidence type="ECO:0000259" key="1">
    <source>
        <dbReference type="SMART" id="SM00460"/>
    </source>
</evidence>
<sequence length="266" mass="28884">MLLKIHHLTHYRFEHPVPYGLQRLRLIPKENAAQKILHWKTEIEGGKVEADYIDYHNNHILLVSINEGAGEIIVRCDGEVETNDTAGIMGRHGGHVPLWYFLRPTPLTEPTREIQALARSAVAEGDDLLATLHALSTKVLAAVRYDIGHTDSATTADAALAAGHGVCQDHAHVFIAAARSLGIPARYISGYLMLSDRVEQEASHAWAEAHVEGLGWVGFDISNGISPDLRYVRVATGADYAEAAPISGISYGGGEQSMVVSLAVEQ</sequence>
<keyword evidence="3" id="KW-1185">Reference proteome</keyword>
<comment type="caution">
    <text evidence="2">The sequence shown here is derived from an EMBL/GenBank/DDBJ whole genome shotgun (WGS) entry which is preliminary data.</text>
</comment>
<reference evidence="3" key="1">
    <citation type="submission" date="2018-08" db="EMBL/GenBank/DDBJ databases">
        <authorList>
            <person name="Kim S.-J."/>
            <person name="Jung G.-Y."/>
        </authorList>
    </citation>
    <scope>NUCLEOTIDE SEQUENCE [LARGE SCALE GENOMIC DNA]</scope>
    <source>
        <strain evidence="3">GY_G</strain>
    </source>
</reference>
<evidence type="ECO:0000313" key="3">
    <source>
        <dbReference type="Proteomes" id="UP000263833"/>
    </source>
</evidence>
<evidence type="ECO:0000313" key="2">
    <source>
        <dbReference type="EMBL" id="RDV07768.1"/>
    </source>
</evidence>
<dbReference type="InterPro" id="IPR002931">
    <property type="entry name" value="Transglutaminase-like"/>
</dbReference>
<dbReference type="Pfam" id="PF08379">
    <property type="entry name" value="Bact_transglu_N"/>
    <property type="match status" value="1"/>
</dbReference>
<accession>A0A371BJK9</accession>
<dbReference type="Proteomes" id="UP000263833">
    <property type="component" value="Unassembled WGS sequence"/>
</dbReference>
<dbReference type="Pfam" id="PF01841">
    <property type="entry name" value="Transglut_core"/>
    <property type="match status" value="1"/>
</dbReference>